<reference evidence="1" key="1">
    <citation type="submission" date="2020-05" db="EMBL/GenBank/DDBJ databases">
        <title>Mycena genomes resolve the evolution of fungal bioluminescence.</title>
        <authorList>
            <person name="Tsai I.J."/>
        </authorList>
    </citation>
    <scope>NUCLEOTIDE SEQUENCE</scope>
    <source>
        <strain evidence="1">CCC161011</strain>
    </source>
</reference>
<keyword evidence="2" id="KW-1185">Reference proteome</keyword>
<dbReference type="Proteomes" id="UP000620124">
    <property type="component" value="Unassembled WGS sequence"/>
</dbReference>
<evidence type="ECO:0000313" key="1">
    <source>
        <dbReference type="EMBL" id="KAF7359827.1"/>
    </source>
</evidence>
<protein>
    <submittedName>
        <fullName evidence="1">Uncharacterized protein</fullName>
    </submittedName>
</protein>
<dbReference type="OrthoDB" id="3049003at2759"/>
<gene>
    <name evidence="1" type="ORF">MVEN_00708000</name>
</gene>
<proteinExistence type="predicted"/>
<name>A0A8H6YJP5_9AGAR</name>
<dbReference type="EMBL" id="JACAZI010000005">
    <property type="protein sequence ID" value="KAF7359827.1"/>
    <property type="molecule type" value="Genomic_DNA"/>
</dbReference>
<organism evidence="1 2">
    <name type="scientific">Mycena venus</name>
    <dbReference type="NCBI Taxonomy" id="2733690"/>
    <lineage>
        <taxon>Eukaryota</taxon>
        <taxon>Fungi</taxon>
        <taxon>Dikarya</taxon>
        <taxon>Basidiomycota</taxon>
        <taxon>Agaricomycotina</taxon>
        <taxon>Agaricomycetes</taxon>
        <taxon>Agaricomycetidae</taxon>
        <taxon>Agaricales</taxon>
        <taxon>Marasmiineae</taxon>
        <taxon>Mycenaceae</taxon>
        <taxon>Mycena</taxon>
    </lineage>
</organism>
<comment type="caution">
    <text evidence="1">The sequence shown here is derived from an EMBL/GenBank/DDBJ whole genome shotgun (WGS) entry which is preliminary data.</text>
</comment>
<evidence type="ECO:0000313" key="2">
    <source>
        <dbReference type="Proteomes" id="UP000620124"/>
    </source>
</evidence>
<accession>A0A8H6YJP5</accession>
<sequence>MSQYWAGGDAWTNPASQALPLRREGGNGGGFEYGSGAFDAMSQSWPYLTGSDTLDGFFGSAQLPASVDLSHVQANALTSVQTIPPTESLTVFHQASNSAPVGSINDELQDIFNQLGPNELAGNGTVGDISNADQFDFDSISAVPSRPPSSASDYSMFEMHPEELRRSISDNGSPITHDELARVVAVMSISAFGTQPSIALDVVLDDELKKP</sequence>
<dbReference type="AlphaFoldDB" id="A0A8H6YJP5"/>